<evidence type="ECO:0000256" key="4">
    <source>
        <dbReference type="ARBA" id="ARBA00022568"/>
    </source>
</evidence>
<dbReference type="PANTHER" id="PTHR12266:SF0">
    <property type="entry name" value="MITOCHONDRIAL SODIUM_CALCIUM EXCHANGER PROTEIN"/>
    <property type="match status" value="1"/>
</dbReference>
<evidence type="ECO:0000256" key="5">
    <source>
        <dbReference type="ARBA" id="ARBA00022692"/>
    </source>
</evidence>
<dbReference type="InterPro" id="IPR004837">
    <property type="entry name" value="NaCa_Exmemb"/>
</dbReference>
<dbReference type="Gene3D" id="1.20.1420.30">
    <property type="entry name" value="NCX, central ion-binding region"/>
    <property type="match status" value="2"/>
</dbReference>
<dbReference type="InterPro" id="IPR051359">
    <property type="entry name" value="CaCA_antiporter"/>
</dbReference>
<protein>
    <recommendedName>
        <fullName evidence="10">Sodium/calcium exchanger membrane region domain-containing protein</fullName>
    </recommendedName>
</protein>
<keyword evidence="6 9" id="KW-1133">Transmembrane helix</keyword>
<dbReference type="InterPro" id="IPR044880">
    <property type="entry name" value="NCX_ion-bd_dom_sf"/>
</dbReference>
<feature type="compositionally biased region" description="Polar residues" evidence="8">
    <location>
        <begin position="253"/>
        <end position="267"/>
    </location>
</feature>
<dbReference type="GO" id="GO:0006874">
    <property type="term" value="P:intracellular calcium ion homeostasis"/>
    <property type="evidence" value="ECO:0007669"/>
    <property type="project" value="TreeGrafter"/>
</dbReference>
<feature type="transmembrane region" description="Helical" evidence="9">
    <location>
        <begin position="358"/>
        <end position="381"/>
    </location>
</feature>
<reference evidence="11 12" key="1">
    <citation type="submission" date="2020-04" db="EMBL/GenBank/DDBJ databases">
        <authorList>
            <person name="Alioto T."/>
            <person name="Alioto T."/>
            <person name="Gomez Garrido J."/>
        </authorList>
    </citation>
    <scope>NUCLEOTIDE SEQUENCE [LARGE SCALE GENOMIC DNA]</scope>
</reference>
<feature type="domain" description="Sodium/calcium exchanger membrane region" evidence="10">
    <location>
        <begin position="452"/>
        <end position="602"/>
    </location>
</feature>
<dbReference type="Pfam" id="PF01699">
    <property type="entry name" value="Na_Ca_ex"/>
    <property type="match status" value="2"/>
</dbReference>
<feature type="transmembrane region" description="Helical" evidence="9">
    <location>
        <begin position="420"/>
        <end position="438"/>
    </location>
</feature>
<evidence type="ECO:0000256" key="1">
    <source>
        <dbReference type="ARBA" id="ARBA00004141"/>
    </source>
</evidence>
<keyword evidence="5 9" id="KW-0812">Transmembrane</keyword>
<name>A0A8S1DR64_9INSE</name>
<evidence type="ECO:0000256" key="8">
    <source>
        <dbReference type="SAM" id="MobiDB-lite"/>
    </source>
</evidence>
<keyword evidence="2" id="KW-0813">Transport</keyword>
<dbReference type="PANTHER" id="PTHR12266">
    <property type="entry name" value="NA+/CA2+ K+ INDEPENDENT EXCHANGER"/>
    <property type="match status" value="1"/>
</dbReference>
<evidence type="ECO:0000313" key="11">
    <source>
        <dbReference type="EMBL" id="CAB3383011.1"/>
    </source>
</evidence>
<feature type="transmembrane region" description="Helical" evidence="9">
    <location>
        <begin position="559"/>
        <end position="579"/>
    </location>
</feature>
<feature type="domain" description="Sodium/calcium exchanger membrane region" evidence="10">
    <location>
        <begin position="85"/>
        <end position="222"/>
    </location>
</feature>
<gene>
    <name evidence="11" type="ORF">CLODIP_2_CD13667</name>
</gene>
<dbReference type="Proteomes" id="UP000494165">
    <property type="component" value="Unassembled WGS sequence"/>
</dbReference>
<evidence type="ECO:0000256" key="2">
    <source>
        <dbReference type="ARBA" id="ARBA00022448"/>
    </source>
</evidence>
<dbReference type="GO" id="GO:0016020">
    <property type="term" value="C:membrane"/>
    <property type="evidence" value="ECO:0007669"/>
    <property type="project" value="UniProtKB-SubCell"/>
</dbReference>
<evidence type="ECO:0000256" key="3">
    <source>
        <dbReference type="ARBA" id="ARBA00022449"/>
    </source>
</evidence>
<keyword evidence="4" id="KW-0406">Ion transport</keyword>
<sequence length="624" mass="68626">MSNLSELHPLDYFISGIYTLASLGDPQQEVKCVQVQLLPEDAKCAFVQETADCLTESSFVPYLYFLFCKFSATTRFAGVTVCVGWLVLMFFLLGKSANDFFCPSLTVIAKVLGLSESLAGVTILAFGNGSPDIFTSLAGAPHGRSELIFGELLGSGLFVTTVIAGSIITIRPFKVVNRSFMRDLIFYLGAVYWAFYIFYKGVITTWEAIGFIILYLVYIAVVLSEKFCIKTQLPIDVEKSAEEGKTGDFPDRNGQTSTLSLPGSSSHDPSEVLDRKRSLTVSIVQELAIQQERSKELQSQGIAAEPPMPQEDCTLDENTPLLTGKASTRRPNIWRELQEGLVQLIGPKKPECCLANRVLHWLQLPIVLILALIVPVVNYTALRHGWCRPLNALHCLTCPLFCIFATQVATVAVIWPWLQLWYLVFLFGCVAFAFILLATKPYTPPRYHSIFAFLGFVGAVVTIYMVANEVVNLLRAIGILSNFSDTLLGMTVLAWGNSIGDFITNVSIAKQGFERMGFSACFGGPLFNILLGIGISFTMATIGSGENQVYIHYGDFGPVIAIFLAISLLSSLIALILMGFTTRRAYGIYLLLLYFLFLGVAILAEVGQLPLDWLPGSRSPVLNP</sequence>
<keyword evidence="3" id="KW-0050">Antiport</keyword>
<keyword evidence="12" id="KW-1185">Reference proteome</keyword>
<feature type="transmembrane region" description="Helical" evidence="9">
    <location>
        <begin position="586"/>
        <end position="604"/>
    </location>
</feature>
<dbReference type="GO" id="GO:0005432">
    <property type="term" value="F:calcium:sodium antiporter activity"/>
    <property type="evidence" value="ECO:0007669"/>
    <property type="project" value="TreeGrafter"/>
</dbReference>
<comment type="subcellular location">
    <subcellularLocation>
        <location evidence="1">Membrane</location>
        <topology evidence="1">Multi-pass membrane protein</topology>
    </subcellularLocation>
</comment>
<evidence type="ECO:0000256" key="7">
    <source>
        <dbReference type="ARBA" id="ARBA00023136"/>
    </source>
</evidence>
<accession>A0A8S1DR64</accession>
<dbReference type="AlphaFoldDB" id="A0A8S1DR64"/>
<feature type="region of interest" description="Disordered" evidence="8">
    <location>
        <begin position="241"/>
        <end position="272"/>
    </location>
</feature>
<feature type="transmembrane region" description="Helical" evidence="9">
    <location>
        <begin position="450"/>
        <end position="467"/>
    </location>
</feature>
<organism evidence="11 12">
    <name type="scientific">Cloeon dipterum</name>
    <dbReference type="NCBI Taxonomy" id="197152"/>
    <lineage>
        <taxon>Eukaryota</taxon>
        <taxon>Metazoa</taxon>
        <taxon>Ecdysozoa</taxon>
        <taxon>Arthropoda</taxon>
        <taxon>Hexapoda</taxon>
        <taxon>Insecta</taxon>
        <taxon>Pterygota</taxon>
        <taxon>Palaeoptera</taxon>
        <taxon>Ephemeroptera</taxon>
        <taxon>Pisciforma</taxon>
        <taxon>Baetidae</taxon>
        <taxon>Cloeon</taxon>
    </lineage>
</organism>
<evidence type="ECO:0000256" key="6">
    <source>
        <dbReference type="ARBA" id="ARBA00022989"/>
    </source>
</evidence>
<evidence type="ECO:0000259" key="10">
    <source>
        <dbReference type="Pfam" id="PF01699"/>
    </source>
</evidence>
<comment type="caution">
    <text evidence="11">The sequence shown here is derived from an EMBL/GenBank/DDBJ whole genome shotgun (WGS) entry which is preliminary data.</text>
</comment>
<dbReference type="OrthoDB" id="407410at2759"/>
<feature type="transmembrane region" description="Helical" evidence="9">
    <location>
        <begin position="393"/>
        <end position="414"/>
    </location>
</feature>
<feature type="transmembrane region" description="Helical" evidence="9">
    <location>
        <begin position="516"/>
        <end position="539"/>
    </location>
</feature>
<feature type="compositionally biased region" description="Basic and acidic residues" evidence="8">
    <location>
        <begin position="241"/>
        <end position="251"/>
    </location>
</feature>
<feature type="transmembrane region" description="Helical" evidence="9">
    <location>
        <begin position="76"/>
        <end position="93"/>
    </location>
</feature>
<keyword evidence="4" id="KW-0109">Calcium transport</keyword>
<keyword evidence="4" id="KW-0106">Calcium</keyword>
<keyword evidence="7 9" id="KW-0472">Membrane</keyword>
<evidence type="ECO:0000256" key="9">
    <source>
        <dbReference type="SAM" id="Phobius"/>
    </source>
</evidence>
<feature type="transmembrane region" description="Helical" evidence="9">
    <location>
        <begin position="147"/>
        <end position="168"/>
    </location>
</feature>
<dbReference type="EMBL" id="CADEPI010000292">
    <property type="protein sequence ID" value="CAB3383011.1"/>
    <property type="molecule type" value="Genomic_DNA"/>
</dbReference>
<proteinExistence type="predicted"/>
<feature type="transmembrane region" description="Helical" evidence="9">
    <location>
        <begin position="180"/>
        <end position="199"/>
    </location>
</feature>
<evidence type="ECO:0000313" key="12">
    <source>
        <dbReference type="Proteomes" id="UP000494165"/>
    </source>
</evidence>
<feature type="transmembrane region" description="Helical" evidence="9">
    <location>
        <begin position="105"/>
        <end position="126"/>
    </location>
</feature>